<organism evidence="2 3">
    <name type="scientific">candidate division TA06 bacterium</name>
    <dbReference type="NCBI Taxonomy" id="2250710"/>
    <lineage>
        <taxon>Bacteria</taxon>
        <taxon>Bacteria division TA06</taxon>
    </lineage>
</organism>
<dbReference type="Proteomes" id="UP000736328">
    <property type="component" value="Unassembled WGS sequence"/>
</dbReference>
<gene>
    <name evidence="2" type="ORF">HY768_08865</name>
</gene>
<keyword evidence="1" id="KW-0732">Signal</keyword>
<dbReference type="PROSITE" id="PS51257">
    <property type="entry name" value="PROKAR_LIPOPROTEIN"/>
    <property type="match status" value="1"/>
</dbReference>
<name>A0A933IF66_UNCT6</name>
<sequence>MKKYLLPVLCLAVACPTLCAAGFAKNASYAGPLLGFGWHDLMLGGQYEYGVSPYVGVGAIGGFSRKSFDYYWGELSYTYVSLGFQCNYHFTQAKGLDLFAGGVLGYDIVSCSEKYYPGYDWYRGWKASGSAMFIGPIVSANFPVDKKTGIQARLGYPFYLAGGVNFKF</sequence>
<feature type="signal peptide" evidence="1">
    <location>
        <begin position="1"/>
        <end position="20"/>
    </location>
</feature>
<dbReference type="AlphaFoldDB" id="A0A933IF66"/>
<evidence type="ECO:0008006" key="4">
    <source>
        <dbReference type="Google" id="ProtNLM"/>
    </source>
</evidence>
<proteinExistence type="predicted"/>
<reference evidence="2" key="1">
    <citation type="submission" date="2020-07" db="EMBL/GenBank/DDBJ databases">
        <title>Huge and variable diversity of episymbiotic CPR bacteria and DPANN archaea in groundwater ecosystems.</title>
        <authorList>
            <person name="He C.Y."/>
            <person name="Keren R."/>
            <person name="Whittaker M."/>
            <person name="Farag I.F."/>
            <person name="Doudna J."/>
            <person name="Cate J.H.D."/>
            <person name="Banfield J.F."/>
        </authorList>
    </citation>
    <scope>NUCLEOTIDE SEQUENCE</scope>
    <source>
        <strain evidence="2">NC_groundwater_1520_Pr4_B-0.1um_53_5</strain>
    </source>
</reference>
<comment type="caution">
    <text evidence="2">The sequence shown here is derived from an EMBL/GenBank/DDBJ whole genome shotgun (WGS) entry which is preliminary data.</text>
</comment>
<evidence type="ECO:0000313" key="3">
    <source>
        <dbReference type="Proteomes" id="UP000736328"/>
    </source>
</evidence>
<accession>A0A933IF66</accession>
<evidence type="ECO:0000256" key="1">
    <source>
        <dbReference type="SAM" id="SignalP"/>
    </source>
</evidence>
<dbReference type="EMBL" id="JACQXR010000116">
    <property type="protein sequence ID" value="MBI4727313.1"/>
    <property type="molecule type" value="Genomic_DNA"/>
</dbReference>
<evidence type="ECO:0000313" key="2">
    <source>
        <dbReference type="EMBL" id="MBI4727313.1"/>
    </source>
</evidence>
<protein>
    <recommendedName>
        <fullName evidence="4">Outer membrane protein beta-barrel domain-containing protein</fullName>
    </recommendedName>
</protein>
<feature type="chain" id="PRO_5036735918" description="Outer membrane protein beta-barrel domain-containing protein" evidence="1">
    <location>
        <begin position="21"/>
        <end position="168"/>
    </location>
</feature>